<evidence type="ECO:0000259" key="1">
    <source>
        <dbReference type="SMART" id="SM00875"/>
    </source>
</evidence>
<keyword evidence="3" id="KW-1185">Reference proteome</keyword>
<dbReference type="STRING" id="407821.A0A087TY09"/>
<accession>A0A087TY09</accession>
<dbReference type="OrthoDB" id="6335872at2759"/>
<dbReference type="Pfam" id="PF07707">
    <property type="entry name" value="BACK"/>
    <property type="match status" value="1"/>
</dbReference>
<feature type="non-terminal residue" evidence="2">
    <location>
        <position position="358"/>
    </location>
</feature>
<reference evidence="2 3" key="1">
    <citation type="submission" date="2013-11" db="EMBL/GenBank/DDBJ databases">
        <title>Genome sequencing of Stegodyphus mimosarum.</title>
        <authorList>
            <person name="Bechsgaard J."/>
        </authorList>
    </citation>
    <scope>NUCLEOTIDE SEQUENCE [LARGE SCALE GENOMIC DNA]</scope>
</reference>
<gene>
    <name evidence="2" type="ORF">X975_12089</name>
</gene>
<dbReference type="PANTHER" id="PTHR45774:SF4">
    <property type="entry name" value="AXUNDEAD, ISOFORM F"/>
    <property type="match status" value="1"/>
</dbReference>
<name>A0A087TY09_STEMI</name>
<dbReference type="Proteomes" id="UP000054359">
    <property type="component" value="Unassembled WGS sequence"/>
</dbReference>
<evidence type="ECO:0000313" key="2">
    <source>
        <dbReference type="EMBL" id="KFM69998.1"/>
    </source>
</evidence>
<dbReference type="Gene3D" id="3.30.710.10">
    <property type="entry name" value="Potassium Channel Kv1.1, Chain A"/>
    <property type="match status" value="1"/>
</dbReference>
<dbReference type="SMART" id="SM00875">
    <property type="entry name" value="BACK"/>
    <property type="match status" value="1"/>
</dbReference>
<dbReference type="PANTHER" id="PTHR45774">
    <property type="entry name" value="BTB/POZ DOMAIN-CONTAINING"/>
    <property type="match status" value="1"/>
</dbReference>
<dbReference type="Gene3D" id="1.25.40.420">
    <property type="match status" value="1"/>
</dbReference>
<proteinExistence type="predicted"/>
<dbReference type="GO" id="GO:0022008">
    <property type="term" value="P:neurogenesis"/>
    <property type="evidence" value="ECO:0007669"/>
    <property type="project" value="TreeGrafter"/>
</dbReference>
<sequence length="358" mass="40766">METETVTFQNHSETLETLTAALTYQIQAMQTICVNNLITILETSNVCEIYDYASSYHLNELEFHCLKLIDKHAEDVLKSRGFMTLPKATVLNIIKRNSLNINSEISVFQAVLGWGFNDCHRRSLSSDDTQRFIHDHKTLFENVRFLNMSKEELKDPEVEKHYKLICAEEHLSKRKSLLESETKPRSTTLDSAGAIPRQYATHYFYELDIYETDQQPVKNGEVFCISIEILKGKVFLTSVTLALETFAATKNTACLYVVSTATNVLTNEQKTARGTFMNTSEVALLEFSSPLMAKESERIDIALKVKRAENICPMMIKNDIQIAMSESKEVAMKVIPSIASGDNKEGERCIFKEIVYFY</sequence>
<organism evidence="2 3">
    <name type="scientific">Stegodyphus mimosarum</name>
    <name type="common">African social velvet spider</name>
    <dbReference type="NCBI Taxonomy" id="407821"/>
    <lineage>
        <taxon>Eukaryota</taxon>
        <taxon>Metazoa</taxon>
        <taxon>Ecdysozoa</taxon>
        <taxon>Arthropoda</taxon>
        <taxon>Chelicerata</taxon>
        <taxon>Arachnida</taxon>
        <taxon>Araneae</taxon>
        <taxon>Araneomorphae</taxon>
        <taxon>Entelegynae</taxon>
        <taxon>Eresoidea</taxon>
        <taxon>Eresidae</taxon>
        <taxon>Stegodyphus</taxon>
    </lineage>
</organism>
<protein>
    <submittedName>
        <fullName evidence="2">BTB/POZ domain-containing protein 6-A</fullName>
    </submittedName>
</protein>
<dbReference type="EMBL" id="KK117268">
    <property type="protein sequence ID" value="KFM69998.1"/>
    <property type="molecule type" value="Genomic_DNA"/>
</dbReference>
<dbReference type="InterPro" id="IPR011333">
    <property type="entry name" value="SKP1/BTB/POZ_sf"/>
</dbReference>
<evidence type="ECO:0000313" key="3">
    <source>
        <dbReference type="Proteomes" id="UP000054359"/>
    </source>
</evidence>
<dbReference type="AlphaFoldDB" id="A0A087TY09"/>
<dbReference type="GO" id="GO:0005829">
    <property type="term" value="C:cytosol"/>
    <property type="evidence" value="ECO:0007669"/>
    <property type="project" value="TreeGrafter"/>
</dbReference>
<feature type="domain" description="BACK" evidence="1">
    <location>
        <begin position="46"/>
        <end position="157"/>
    </location>
</feature>
<dbReference type="InterPro" id="IPR011705">
    <property type="entry name" value="BACK"/>
</dbReference>